<dbReference type="PANTHER" id="PTHR15922">
    <property type="entry name" value="NEUROBLASTOMA-AMPLIFIED SEQUENCE"/>
    <property type="match status" value="1"/>
</dbReference>
<feature type="region of interest" description="Disordered" evidence="2">
    <location>
        <begin position="1005"/>
        <end position="1030"/>
    </location>
</feature>
<dbReference type="PANTHER" id="PTHR15922:SF2">
    <property type="entry name" value="NBAS SUBUNIT OF NRZ TETHERING COMPLEX"/>
    <property type="match status" value="1"/>
</dbReference>
<dbReference type="EMBL" id="FN649760">
    <property type="protein sequence ID" value="CBJ28704.1"/>
    <property type="molecule type" value="Genomic_DNA"/>
</dbReference>
<dbReference type="Gene3D" id="1.10.8.10">
    <property type="entry name" value="DNA helicase RuvA subunit, C-terminal domain"/>
    <property type="match status" value="1"/>
</dbReference>
<dbReference type="Pfam" id="PF22562">
    <property type="entry name" value="UBA_7"/>
    <property type="match status" value="1"/>
</dbReference>
<dbReference type="Proteomes" id="UP000002630">
    <property type="component" value="Unassembled WGS sequence"/>
</dbReference>
<feature type="region of interest" description="Disordered" evidence="2">
    <location>
        <begin position="2135"/>
        <end position="2171"/>
    </location>
</feature>
<dbReference type="InterPro" id="IPR018370">
    <property type="entry name" value="Chaperonin_Cpn60_CS"/>
</dbReference>
<feature type="compositionally biased region" description="Polar residues" evidence="2">
    <location>
        <begin position="1967"/>
        <end position="1982"/>
    </location>
</feature>
<evidence type="ECO:0000313" key="4">
    <source>
        <dbReference type="EMBL" id="CBJ28704.1"/>
    </source>
</evidence>
<keyword evidence="1" id="KW-0175">Coiled coil</keyword>
<feature type="region of interest" description="Disordered" evidence="2">
    <location>
        <begin position="1958"/>
        <end position="1987"/>
    </location>
</feature>
<dbReference type="SUPFAM" id="SSF46934">
    <property type="entry name" value="UBA-like"/>
    <property type="match status" value="1"/>
</dbReference>
<dbReference type="OrthoDB" id="10562189at2759"/>
<feature type="region of interest" description="Disordered" evidence="2">
    <location>
        <begin position="3160"/>
        <end position="3187"/>
    </location>
</feature>
<dbReference type="STRING" id="2880.D7FI79"/>
<feature type="compositionally biased region" description="Low complexity" evidence="2">
    <location>
        <begin position="739"/>
        <end position="750"/>
    </location>
</feature>
<accession>D7FI79</accession>
<feature type="region of interest" description="Disordered" evidence="2">
    <location>
        <begin position="1469"/>
        <end position="1498"/>
    </location>
</feature>
<feature type="region of interest" description="Disordered" evidence="2">
    <location>
        <begin position="462"/>
        <end position="482"/>
    </location>
</feature>
<feature type="region of interest" description="Disordered" evidence="2">
    <location>
        <begin position="1893"/>
        <end position="1919"/>
    </location>
</feature>
<feature type="region of interest" description="Disordered" evidence="2">
    <location>
        <begin position="124"/>
        <end position="149"/>
    </location>
</feature>
<feature type="domain" description="UBA" evidence="3">
    <location>
        <begin position="2084"/>
        <end position="2131"/>
    </location>
</feature>
<dbReference type="PROSITE" id="PS00296">
    <property type="entry name" value="CHAPERONINS_CPN60"/>
    <property type="match status" value="1"/>
</dbReference>
<dbReference type="InterPro" id="IPR009060">
    <property type="entry name" value="UBA-like_sf"/>
</dbReference>
<gene>
    <name evidence="4" type="ORF">Esi_0118_0044</name>
</gene>
<dbReference type="GO" id="GO:0006890">
    <property type="term" value="P:retrograde vesicle-mediated transport, Golgi to endoplasmic reticulum"/>
    <property type="evidence" value="ECO:0007669"/>
    <property type="project" value="TreeGrafter"/>
</dbReference>
<keyword evidence="5" id="KW-1185">Reference proteome</keyword>
<dbReference type="eggNOG" id="ENOG502SFKQ">
    <property type="taxonomic scope" value="Eukaryota"/>
</dbReference>
<dbReference type="GO" id="GO:0000149">
    <property type="term" value="F:SNARE binding"/>
    <property type="evidence" value="ECO:0007669"/>
    <property type="project" value="TreeGrafter"/>
</dbReference>
<dbReference type="InParanoid" id="D7FI79"/>
<feature type="compositionally biased region" description="Low complexity" evidence="2">
    <location>
        <begin position="462"/>
        <end position="478"/>
    </location>
</feature>
<evidence type="ECO:0000259" key="3">
    <source>
        <dbReference type="Pfam" id="PF22562"/>
    </source>
</evidence>
<feature type="region of interest" description="Disordered" evidence="2">
    <location>
        <begin position="2912"/>
        <end position="2958"/>
    </location>
</feature>
<reference evidence="4 5" key="1">
    <citation type="journal article" date="2010" name="Nature">
        <title>The Ectocarpus genome and the independent evolution of multicellularity in brown algae.</title>
        <authorList>
            <person name="Cock J.M."/>
            <person name="Sterck L."/>
            <person name="Rouze P."/>
            <person name="Scornet D."/>
            <person name="Allen A.E."/>
            <person name="Amoutzias G."/>
            <person name="Anthouard V."/>
            <person name="Artiguenave F."/>
            <person name="Aury J.M."/>
            <person name="Badger J.H."/>
            <person name="Beszteri B."/>
            <person name="Billiau K."/>
            <person name="Bonnet E."/>
            <person name="Bothwell J.H."/>
            <person name="Bowler C."/>
            <person name="Boyen C."/>
            <person name="Brownlee C."/>
            <person name="Carrano C.J."/>
            <person name="Charrier B."/>
            <person name="Cho G.Y."/>
            <person name="Coelho S.M."/>
            <person name="Collen J."/>
            <person name="Corre E."/>
            <person name="Da Silva C."/>
            <person name="Delage L."/>
            <person name="Delaroque N."/>
            <person name="Dittami S.M."/>
            <person name="Doulbeau S."/>
            <person name="Elias M."/>
            <person name="Farnham G."/>
            <person name="Gachon C.M."/>
            <person name="Gschloessl B."/>
            <person name="Heesch S."/>
            <person name="Jabbari K."/>
            <person name="Jubin C."/>
            <person name="Kawai H."/>
            <person name="Kimura K."/>
            <person name="Kloareg B."/>
            <person name="Kupper F.C."/>
            <person name="Lang D."/>
            <person name="Le Bail A."/>
            <person name="Leblanc C."/>
            <person name="Lerouge P."/>
            <person name="Lohr M."/>
            <person name="Lopez P.J."/>
            <person name="Martens C."/>
            <person name="Maumus F."/>
            <person name="Michel G."/>
            <person name="Miranda-Saavedra D."/>
            <person name="Morales J."/>
            <person name="Moreau H."/>
            <person name="Motomura T."/>
            <person name="Nagasato C."/>
            <person name="Napoli C.A."/>
            <person name="Nelson D.R."/>
            <person name="Nyvall-Collen P."/>
            <person name="Peters A.F."/>
            <person name="Pommier C."/>
            <person name="Potin P."/>
            <person name="Poulain J."/>
            <person name="Quesneville H."/>
            <person name="Read B."/>
            <person name="Rensing S.A."/>
            <person name="Ritter A."/>
            <person name="Rousvoal S."/>
            <person name="Samanta M."/>
            <person name="Samson G."/>
            <person name="Schroeder D.C."/>
            <person name="Segurens B."/>
            <person name="Strittmatter M."/>
            <person name="Tonon T."/>
            <person name="Tregear J.W."/>
            <person name="Valentin K."/>
            <person name="von Dassow P."/>
            <person name="Yamagishi T."/>
            <person name="Van de Peer Y."/>
            <person name="Wincker P."/>
        </authorList>
    </citation>
    <scope>NUCLEOTIDE SEQUENCE [LARGE SCALE GENOMIC DNA]</scope>
    <source>
        <strain evidence="5">Ec32 / CCAP1310/4</strain>
    </source>
</reference>
<dbReference type="GO" id="GO:0070939">
    <property type="term" value="C:Dsl1/NZR complex"/>
    <property type="evidence" value="ECO:0007669"/>
    <property type="project" value="TreeGrafter"/>
</dbReference>
<feature type="compositionally biased region" description="Acidic residues" evidence="2">
    <location>
        <begin position="726"/>
        <end position="738"/>
    </location>
</feature>
<feature type="region of interest" description="Disordered" evidence="2">
    <location>
        <begin position="695"/>
        <end position="750"/>
    </location>
</feature>
<evidence type="ECO:0000313" key="5">
    <source>
        <dbReference type="Proteomes" id="UP000002630"/>
    </source>
</evidence>
<name>D7FI79_ECTSI</name>
<dbReference type="GO" id="GO:0006457">
    <property type="term" value="P:protein folding"/>
    <property type="evidence" value="ECO:0007669"/>
    <property type="project" value="InterPro"/>
</dbReference>
<proteinExistence type="predicted"/>
<sequence length="3276" mass="331923">MDESGRVVLVDPEMYYEHHYVQRNYLRIAASVFLSVLSGRSLGRPSALTPPLVEHLSKVWHRPRRPLVGVDAAAGSREGGLAHAEEGDGVVAVALGPSVATIPLRPWAKEVKVMAPRLLRRNKLLPVPGGPSSRRMPAGEREEEEEEEEEALSLHGQVLAWSKDGSVVAVSTPTGGVACLRHLSGACLATVVPRPTGPDRGGSAASLGGGVAGVALRGSSEGGKMEVVVLTYDAVLALYSFSVEGGVGEGGGEVLSSPAWEQRLGRWHASTCAMAFHGASDTVAVVGPSGASRPDSCLSLTLWRVTGGAAAAAAAVATVEQSSAYAAAGGGAILRARGSRLAAGGSAAMPLPPLRLTELHFVSLEGGSFVVPAPRAGLDRAPPGTVPALLPLFFPGLRAVAPPVQVVFNPSGDRLAVLDIAGGVSIVETSEDAANASSLGRRCLSADGRSWHRVTGAAAAAAAARGPPLPAETTTAPAAGGGTGAAVPRAVSVGWWSELTLAAISSAGDLAFLDAPLLEAGPATAATVEIATAFRNSAGDRGGVAGPRPPPLGPRCSVWFAGDGRRAAVCWPGLGGARSAGAGGSVVGLLTLGTAEEAVESRVRRGLLGEALDLATACGLDAGSVRAGLWRRAVERGSFSEDDVQQHLAGVSDHRWVVKEALAGIGLAATESAAAAILAEGLRRCDFLLPAHSTGWGSSSDERSAAAVGGGGPAEESVTASGGDGWDFDDDADDDGDLGDAPRAATAAPGAAAVEHGSSIVLAGGGGAAGGSGGGRGSGGGAVTAVGLGSAGDEGDSEVRRLRARLMSLRYLLDTFLALEGEQGRGFDVGGLREFLGLGSGDGGAEERAWEDFPYRRDNLRRSLMGFARKGKASAVGVLMERHPLETLPARLEALSALPETLDPRLYASLLPCCGAVALTASASAAGVHSSAGATPPPFPLFFRARETAAGAGEGVPSAEAFPVPRTRPRSRENRAEAPTVMMMMTMAVQGRDAPVLGGRSANERPPTPLCEADVNGTAASSDKDDGGSIDQKDVLFVEAPGASDADQIATAAERQRDSAALAAWYAGRARELDARAGQLRHAATLCRFGARRVVVSSSSSGGRGGDVTEGQLVRLDRLLQHLTSLVYAGSVSPSVTLAAWENMGLEERMSAVLSASSVGTIANDVRSFASAAAAGGSGGASGDDLLERPREQEGYEVPTSQAVSAAVPTRLEGVMVRVLGALVKTAPSAERMEACAAVAKASRPEVPENDRLIRKPEALLTLLLDACYAWTETAPDARAMEAAWDLLECVPTRQANVDASLQDRVDALEGHLYATQVLQTYGLAPPLTRYLEMGGGAEGTTGRDAERYNAFTRGLVDQMCAVTMDRAGMGSTDHSSGGGGGSSKVGRIWQRGAKMVGGVGRRAGGGGVVLDGVGREAILRLHKDVSRLQSNAWQGLGTKWAIRRVLQAVVEGGQFDVARALVESSVTPKLGAGGSEGNEDDGRAGSPAEDKVEEAKREERRSIAEDVLLSAAMAHFNAAPSFEDGEELRWAQRWLDLLPWSSPALGRERGLHDAGRLAHDLGAVDLVPLQLRLRLGGAGGSVGGGCTGGGNKAPAAVPADGAMGVIQEVLRCNPDSFRDGGGSALEEGWGGEGEGLFGAGKGGLIRTPPGTGLMRLAGLLGLTSGEEIDRVRALVARAALEAGEGGAACDILSVAILRRTPRGRRRGEEEGGAMVVPFAPELCEALDLVVEWGGSGAPRVGTAATGAPPPARTADLCAQALSRCPASQIGRLLGPWSRFEAVRYLAEAAAAAAPTADSGGVGVADGAGGSPCPGGGGGGPAAVASVLVGGGMDERAAASVERSLAVGFQAGEGSGSDDSSSWLDRRLGVGGGAAEGALRVLLLREHGSSLLSPFSRDAAGDGDGAATKKKPLEEYAGPAEAAETAAALDDSVRREATSRLCILLALAELRLSEEEEEARAADTAGGQDQHSPSAFGSQGCSAQEVAAAGPGTTAAAREAADEFGVGEVERAVGYALAAADGRAALGALRALLERAEARVKGLREDAEAAVAAAAEERVGAGGGRRTGADDEAVVTAAATVDPDEVLVQALGKRGISSNRARRACVATQNASREAALAWCVEHSADPAMDAPFVSSRRAPQAPTSGGSGRQASEVDGGSGSSGGDGRMRAAMRSRDRAAAALEAYVRARLAVVNGGTGGGGGGGGGDGVEGALPAVEEEIEELLAVITSFRQRQSLGLAEEKARGVLPATVDLGRFAGDPRYRQGPRGVIALAREYPDTDVWRVAAAATTGLLGRGYGKLRSKGVAASAAISRVETELRNSGAGGGGALLDAVLDGGGGGGDGGGRGRQDALQVVRDLFVGAADGADLHHLDLLLRLMYEAAARSGPSGGAEAGGGVGGGAKNPIERRLNAHIGLMRRLLKAAPPGLDYKALIGDDPLADPLADPEAGGGAPDAAAAFAGNSLAPSSNNSASSSSGAGGGAATRRTAAGLAAARARAMAELRSVAGLEHAAALSKLAARIPGMSVSAVYLAVAQRVLCGEAGGLSPEDMDLLRGALITDSGEEEEAEALSASVYHLLSPLLPKMAADDLVELAAAVCAPHAAGDHRGYYPCRRTTPAATSSPPPADNRMAPLRLTVRCRRRLLAAAEVAEGSGSAEAASAAAATLAGLSGLLDALDVVAPYVVSPRELVGRELEMAWAASNRARTGDDNGGAETAALQQERAVSAAAGAAADMVAMGAPPVAVDAVCSGMQAALGVRATEEAWAAPAGDASAKQGAAAAELLNPFRVYATAAAAILARLVSSDPDDRARALEALRRVCTAAATGSGGWGGSHRDAGAAAAAAASGKAWGVLAPRLGLFCREGDSSFRASDGDGGGGGGGGGRNEAAAPSVVLWARAEVLTLVRSFGGASVVADEEPESTTASSAGEAVGGVTTDNQQHEESHGLVGDGDGGGRRLPSPLPAQLSVPFLRVAELAMEAFGKRTSPEDVDSWVSRSAFLGLLVPATTSGATFGSREGDQSSPAGREGSIAALSREWWPKLISAGVDAREWEFVCRCLASTGCAAFTSEGFEEALWSTLEASGAPPLARIKVGLASLHPSRHVAATKLLASELSASDSGAAASVDDDTLQLALSSPSLGQLAKTALYPSLAAVAMRCKLWSCPPSQQQPQGQHRQRQQQPLSSSTAVVPPPPTSSMEFLLLAMACAGEHSRAAALACETSGVHPGLRTLDGGLVVLGMRLRAGGGSLGAGAGDTGMGWFEPLAGALRERALQAFEEDVF</sequence>
<feature type="compositionally biased region" description="Basic and acidic residues" evidence="2">
    <location>
        <begin position="1481"/>
        <end position="1498"/>
    </location>
</feature>
<feature type="compositionally biased region" description="Low complexity" evidence="2">
    <location>
        <begin position="3160"/>
        <end position="3184"/>
    </location>
</feature>
<evidence type="ECO:0000256" key="1">
    <source>
        <dbReference type="SAM" id="Coils"/>
    </source>
</evidence>
<protein>
    <recommendedName>
        <fullName evidence="3">UBA domain-containing protein</fullName>
    </recommendedName>
</protein>
<organism evidence="4 5">
    <name type="scientific">Ectocarpus siliculosus</name>
    <name type="common">Brown alga</name>
    <name type="synonym">Conferva siliculosa</name>
    <dbReference type="NCBI Taxonomy" id="2880"/>
    <lineage>
        <taxon>Eukaryota</taxon>
        <taxon>Sar</taxon>
        <taxon>Stramenopiles</taxon>
        <taxon>Ochrophyta</taxon>
        <taxon>PX clade</taxon>
        <taxon>Phaeophyceae</taxon>
        <taxon>Ectocarpales</taxon>
        <taxon>Ectocarpaceae</taxon>
        <taxon>Ectocarpus</taxon>
    </lineage>
</organism>
<dbReference type="InterPro" id="IPR015940">
    <property type="entry name" value="UBA"/>
</dbReference>
<feature type="coiled-coil region" evidence="1">
    <location>
        <begin position="2026"/>
        <end position="2053"/>
    </location>
</feature>
<dbReference type="GO" id="GO:0005524">
    <property type="term" value="F:ATP binding"/>
    <property type="evidence" value="ECO:0007669"/>
    <property type="project" value="InterPro"/>
</dbReference>
<evidence type="ECO:0000256" key="2">
    <source>
        <dbReference type="SAM" id="MobiDB-lite"/>
    </source>
</evidence>
<feature type="region of interest" description="Disordered" evidence="2">
    <location>
        <begin position="953"/>
        <end position="973"/>
    </location>
</feature>